<dbReference type="KEGG" id="scor:J3U87_08540"/>
<evidence type="ECO:0000313" key="1">
    <source>
        <dbReference type="EMBL" id="QTD52506.1"/>
    </source>
</evidence>
<gene>
    <name evidence="1" type="ORF">J3U87_08540</name>
</gene>
<dbReference type="AlphaFoldDB" id="A0A8A4TRA0"/>
<dbReference type="Proteomes" id="UP000663929">
    <property type="component" value="Chromosome"/>
</dbReference>
<evidence type="ECO:0000313" key="2">
    <source>
        <dbReference type="Proteomes" id="UP000663929"/>
    </source>
</evidence>
<accession>A0A8A4TRA0</accession>
<proteinExistence type="predicted"/>
<reference evidence="1" key="1">
    <citation type="submission" date="2021-03" db="EMBL/GenBank/DDBJ databases">
        <title>Acanthopleuribacteraceae sp. M133.</title>
        <authorList>
            <person name="Wang G."/>
        </authorList>
    </citation>
    <scope>NUCLEOTIDE SEQUENCE</scope>
    <source>
        <strain evidence="1">M133</strain>
    </source>
</reference>
<organism evidence="1 2">
    <name type="scientific">Sulfidibacter corallicola</name>
    <dbReference type="NCBI Taxonomy" id="2818388"/>
    <lineage>
        <taxon>Bacteria</taxon>
        <taxon>Pseudomonadati</taxon>
        <taxon>Acidobacteriota</taxon>
        <taxon>Holophagae</taxon>
        <taxon>Acanthopleuribacterales</taxon>
        <taxon>Acanthopleuribacteraceae</taxon>
        <taxon>Sulfidibacter</taxon>
    </lineage>
</organism>
<sequence length="87" mass="9608">MREINRPFPSITVFPGEVPSCSAYCGPIRLTERFIHSRQISGQRGTVPLGFTFQGRLICTFHSTDPLIREATAVAIAGTCFDLLEHA</sequence>
<name>A0A8A4TRA0_SULCO</name>
<dbReference type="EMBL" id="CP071793">
    <property type="protein sequence ID" value="QTD52506.1"/>
    <property type="molecule type" value="Genomic_DNA"/>
</dbReference>
<protein>
    <submittedName>
        <fullName evidence="1">Uncharacterized protein</fullName>
    </submittedName>
</protein>
<dbReference type="RefSeq" id="WP_237382614.1">
    <property type="nucleotide sequence ID" value="NZ_CP071793.1"/>
</dbReference>
<keyword evidence="2" id="KW-1185">Reference proteome</keyword>